<reference evidence="2 3" key="1">
    <citation type="journal article" date="2017" name="Plant Biotechnol. J.">
        <title>A comprehensive draft genome sequence for lupin (Lupinus angustifolius), an emerging health food: insights into plant-microbe interactions and legume evolution.</title>
        <authorList>
            <person name="Hane J.K."/>
            <person name="Ming Y."/>
            <person name="Kamphuis L.G."/>
            <person name="Nelson M.N."/>
            <person name="Garg G."/>
            <person name="Atkins C.A."/>
            <person name="Bayer P.E."/>
            <person name="Bravo A."/>
            <person name="Bringans S."/>
            <person name="Cannon S."/>
            <person name="Edwards D."/>
            <person name="Foley R."/>
            <person name="Gao L.L."/>
            <person name="Harrison M.J."/>
            <person name="Huang W."/>
            <person name="Hurgobin B."/>
            <person name="Li S."/>
            <person name="Liu C.W."/>
            <person name="McGrath A."/>
            <person name="Morahan G."/>
            <person name="Murray J."/>
            <person name="Weller J."/>
            <person name="Jian J."/>
            <person name="Singh K.B."/>
        </authorList>
    </citation>
    <scope>NUCLEOTIDE SEQUENCE [LARGE SCALE GENOMIC DNA]</scope>
    <source>
        <strain evidence="3">cv. Tanjil</strain>
        <tissue evidence="2">Whole plant</tissue>
    </source>
</reference>
<accession>A0A4P1RIV7</accession>
<sequence length="113" mass="13177">MFKLKKPEKDKSKQEKVLTNTESSNWKQSTHDDSSVVPSEGIMIDRTIPSRMIDEIAAMPIRNVFHSFMVEWCNGHETMAEILSRLQRREEAVINRKRAMAYAFTHQVQNLLN</sequence>
<dbReference type="STRING" id="3871.A0A4P1RIV7"/>
<feature type="compositionally biased region" description="Polar residues" evidence="1">
    <location>
        <begin position="17"/>
        <end position="28"/>
    </location>
</feature>
<organism evidence="2 3">
    <name type="scientific">Lupinus angustifolius</name>
    <name type="common">Narrow-leaved blue lupine</name>
    <dbReference type="NCBI Taxonomy" id="3871"/>
    <lineage>
        <taxon>Eukaryota</taxon>
        <taxon>Viridiplantae</taxon>
        <taxon>Streptophyta</taxon>
        <taxon>Embryophyta</taxon>
        <taxon>Tracheophyta</taxon>
        <taxon>Spermatophyta</taxon>
        <taxon>Magnoliopsida</taxon>
        <taxon>eudicotyledons</taxon>
        <taxon>Gunneridae</taxon>
        <taxon>Pentapetalae</taxon>
        <taxon>rosids</taxon>
        <taxon>fabids</taxon>
        <taxon>Fabales</taxon>
        <taxon>Fabaceae</taxon>
        <taxon>Papilionoideae</taxon>
        <taxon>50 kb inversion clade</taxon>
        <taxon>genistoids sensu lato</taxon>
        <taxon>core genistoids</taxon>
        <taxon>Genisteae</taxon>
        <taxon>Lupinus</taxon>
    </lineage>
</organism>
<dbReference type="EMBL" id="CM007365">
    <property type="protein sequence ID" value="OIW11571.1"/>
    <property type="molecule type" value="Genomic_DNA"/>
</dbReference>
<dbReference type="Gramene" id="OIW11571">
    <property type="protein sequence ID" value="OIW11571"/>
    <property type="gene ID" value="TanjilG_26937"/>
</dbReference>
<protein>
    <submittedName>
        <fullName evidence="2">Uncharacterized protein</fullName>
    </submittedName>
</protein>
<name>A0A4P1RIV7_LUPAN</name>
<proteinExistence type="predicted"/>
<evidence type="ECO:0000256" key="1">
    <source>
        <dbReference type="SAM" id="MobiDB-lite"/>
    </source>
</evidence>
<evidence type="ECO:0000313" key="3">
    <source>
        <dbReference type="Proteomes" id="UP000188354"/>
    </source>
</evidence>
<dbReference type="AlphaFoldDB" id="A0A4P1RIV7"/>
<evidence type="ECO:0000313" key="2">
    <source>
        <dbReference type="EMBL" id="OIW11571.1"/>
    </source>
</evidence>
<gene>
    <name evidence="2" type="ORF">TanjilG_26937</name>
</gene>
<feature type="compositionally biased region" description="Basic and acidic residues" evidence="1">
    <location>
        <begin position="1"/>
        <end position="16"/>
    </location>
</feature>
<feature type="region of interest" description="Disordered" evidence="1">
    <location>
        <begin position="1"/>
        <end position="38"/>
    </location>
</feature>
<keyword evidence="3" id="KW-1185">Reference proteome</keyword>
<dbReference type="Proteomes" id="UP000188354">
    <property type="component" value="Chromosome LG05"/>
</dbReference>